<evidence type="ECO:0000313" key="2">
    <source>
        <dbReference type="Proteomes" id="UP000221538"/>
    </source>
</evidence>
<comment type="caution">
    <text evidence="1">The sequence shown here is derived from an EMBL/GenBank/DDBJ whole genome shotgun (WGS) entry which is preliminary data.</text>
</comment>
<dbReference type="Proteomes" id="UP000221538">
    <property type="component" value="Unassembled WGS sequence"/>
</dbReference>
<gene>
    <name evidence="1" type="ORF">SFOMI_1127</name>
</gene>
<organism evidence="1 2">
    <name type="scientific">Sphingobium fuliginis (strain ATCC 27551)</name>
    <dbReference type="NCBI Taxonomy" id="336203"/>
    <lineage>
        <taxon>Bacteria</taxon>
        <taxon>Pseudomonadati</taxon>
        <taxon>Pseudomonadota</taxon>
        <taxon>Alphaproteobacteria</taxon>
        <taxon>Sphingomonadales</taxon>
        <taxon>Sphingomonadaceae</taxon>
        <taxon>Sphingobium</taxon>
    </lineage>
</organism>
<protein>
    <submittedName>
        <fullName evidence="1">Uncharacterized protein</fullName>
    </submittedName>
</protein>
<accession>A0A292Z351</accession>
<dbReference type="AlphaFoldDB" id="A0A292Z351"/>
<proteinExistence type="predicted"/>
<dbReference type="EMBL" id="BEWI01000030">
    <property type="protein sequence ID" value="GAY20602.1"/>
    <property type="molecule type" value="Genomic_DNA"/>
</dbReference>
<reference evidence="1 2" key="2">
    <citation type="journal article" date="2013" name="Environ. Sci. Technol.">
        <title>The 4-tert-butylphenol-utilizing bacterium Sphingobium fuliginis OMI can degrade bisphenols via phenolic ring hydroxylation and meta-cleavage pathway.</title>
        <authorList>
            <person name="Ogata Y."/>
            <person name="Goda S."/>
            <person name="Toyama T."/>
            <person name="Sei K."/>
            <person name="Ike M."/>
        </authorList>
    </citation>
    <scope>NUCLEOTIDE SEQUENCE [LARGE SCALE GENOMIC DNA]</scope>
    <source>
        <strain evidence="1 2">OMI</strain>
    </source>
</reference>
<evidence type="ECO:0000313" key="1">
    <source>
        <dbReference type="EMBL" id="GAY20602.1"/>
    </source>
</evidence>
<sequence>MEAAGHYGIHRLCLWGVAQRTAIFTDSNPRRFIDQTK</sequence>
<name>A0A292Z351_SPHSA</name>
<reference evidence="1 2" key="1">
    <citation type="journal article" date="2013" name="Biodegradation">
        <title>Occurrence of 4-tert-butylphenol (4-t-BP) biodegradation in an aquatic sample caused by the presence of Spirodela polyrrhiza and isolation of a 4-t-BP-utilizing bacterium.</title>
        <authorList>
            <person name="Ogata Y."/>
            <person name="Toyama T."/>
            <person name="Yu N."/>
            <person name="Wang X."/>
            <person name="Sei K."/>
            <person name="Ike M."/>
        </authorList>
    </citation>
    <scope>NUCLEOTIDE SEQUENCE [LARGE SCALE GENOMIC DNA]</scope>
    <source>
        <strain evidence="1 2">OMI</strain>
    </source>
</reference>